<dbReference type="SUPFAM" id="SSF46689">
    <property type="entry name" value="Homeodomain-like"/>
    <property type="match status" value="1"/>
</dbReference>
<proteinExistence type="predicted"/>
<dbReference type="KEGG" id="mana:MAMMFC1_00755"/>
<dbReference type="Gene3D" id="1.10.10.60">
    <property type="entry name" value="Homeodomain-like"/>
    <property type="match status" value="1"/>
</dbReference>
<gene>
    <name evidence="4" type="ORF">MAMMFC1_00755</name>
</gene>
<dbReference type="OrthoDB" id="9812134at2"/>
<feature type="DNA-binding region" description="H-T-H motif" evidence="2">
    <location>
        <begin position="21"/>
        <end position="40"/>
    </location>
</feature>
<dbReference type="InterPro" id="IPR050624">
    <property type="entry name" value="HTH-type_Tx_Regulator"/>
</dbReference>
<evidence type="ECO:0000259" key="3">
    <source>
        <dbReference type="PROSITE" id="PS50977"/>
    </source>
</evidence>
<keyword evidence="5" id="KW-1185">Reference proteome</keyword>
<feature type="domain" description="HTH tetR-type" evidence="3">
    <location>
        <begin position="1"/>
        <end position="58"/>
    </location>
</feature>
<dbReference type="PROSITE" id="PS01081">
    <property type="entry name" value="HTH_TETR_1"/>
    <property type="match status" value="1"/>
</dbReference>
<dbReference type="Pfam" id="PF00440">
    <property type="entry name" value="TetR_N"/>
    <property type="match status" value="1"/>
</dbReference>
<evidence type="ECO:0000313" key="4">
    <source>
        <dbReference type="EMBL" id="BBB90107.1"/>
    </source>
</evidence>
<evidence type="ECO:0000256" key="2">
    <source>
        <dbReference type="PROSITE-ProRule" id="PRU00335"/>
    </source>
</evidence>
<organism evidence="4 5">
    <name type="scientific">Methylomusa anaerophila</name>
    <dbReference type="NCBI Taxonomy" id="1930071"/>
    <lineage>
        <taxon>Bacteria</taxon>
        <taxon>Bacillati</taxon>
        <taxon>Bacillota</taxon>
        <taxon>Negativicutes</taxon>
        <taxon>Selenomonadales</taxon>
        <taxon>Sporomusaceae</taxon>
        <taxon>Methylomusa</taxon>
    </lineage>
</organism>
<dbReference type="Gene3D" id="1.10.357.10">
    <property type="entry name" value="Tetracycline Repressor, domain 2"/>
    <property type="match status" value="1"/>
</dbReference>
<accession>A0A348AGA9</accession>
<keyword evidence="1 2" id="KW-0238">DNA-binding</keyword>
<dbReference type="RefSeq" id="WP_126306590.1">
    <property type="nucleotide sequence ID" value="NZ_AP018449.1"/>
</dbReference>
<dbReference type="InterPro" id="IPR001647">
    <property type="entry name" value="HTH_TetR"/>
</dbReference>
<dbReference type="Proteomes" id="UP000276437">
    <property type="component" value="Chromosome"/>
</dbReference>
<evidence type="ECO:0000256" key="1">
    <source>
        <dbReference type="ARBA" id="ARBA00023125"/>
    </source>
</evidence>
<evidence type="ECO:0000313" key="5">
    <source>
        <dbReference type="Proteomes" id="UP000276437"/>
    </source>
</evidence>
<dbReference type="AlphaFoldDB" id="A0A348AGA9"/>
<protein>
    <submittedName>
        <fullName evidence="4">Bacterial regulatory proteins, tetR family</fullName>
    </submittedName>
</protein>
<dbReference type="InterPro" id="IPR036271">
    <property type="entry name" value="Tet_transcr_reg_TetR-rel_C_sf"/>
</dbReference>
<dbReference type="InterPro" id="IPR023772">
    <property type="entry name" value="DNA-bd_HTH_TetR-type_CS"/>
</dbReference>
<dbReference type="GO" id="GO:0003677">
    <property type="term" value="F:DNA binding"/>
    <property type="evidence" value="ECO:0007669"/>
    <property type="project" value="UniProtKB-UniRule"/>
</dbReference>
<dbReference type="PROSITE" id="PS50977">
    <property type="entry name" value="HTH_TETR_2"/>
    <property type="match status" value="1"/>
</dbReference>
<sequence length="192" mass="22335">MRKRIMLAAAEEMRIKSIKFTMADLARCLGVSKRLLYEYFTSKEELIGAIIDQCLQEIHEQHEKILHDQSISYPERLKKMLTPQQNILPVEGQIADDIRRYLPAEWDKFDRLMDEKWGGIEKFLQEGIENGHLRPISLPIIKKMLSGAHKEIIDYRFLVHHNISLLQALTYTADVLMYGILADRTADNCPPE</sequence>
<dbReference type="PANTHER" id="PTHR43479:SF11">
    <property type="entry name" value="ACREF_ENVCD OPERON REPRESSOR-RELATED"/>
    <property type="match status" value="1"/>
</dbReference>
<name>A0A348AGA9_9FIRM</name>
<dbReference type="InterPro" id="IPR009057">
    <property type="entry name" value="Homeodomain-like_sf"/>
</dbReference>
<dbReference type="SUPFAM" id="SSF48498">
    <property type="entry name" value="Tetracyclin repressor-like, C-terminal domain"/>
    <property type="match status" value="1"/>
</dbReference>
<reference evidence="4 5" key="1">
    <citation type="journal article" date="2018" name="Int. J. Syst. Evol. Microbiol.">
        <title>Methylomusa anaerophila gen. nov., sp. nov., an anaerobic methanol-utilizing bacterium isolated from a microbial fuel cell.</title>
        <authorList>
            <person name="Amano N."/>
            <person name="Yamamuro A."/>
            <person name="Miyahara M."/>
            <person name="Kouzuma A."/>
            <person name="Abe T."/>
            <person name="Watanabe K."/>
        </authorList>
    </citation>
    <scope>NUCLEOTIDE SEQUENCE [LARGE SCALE GENOMIC DNA]</scope>
    <source>
        <strain evidence="4 5">MMFC1</strain>
    </source>
</reference>
<dbReference type="EMBL" id="AP018449">
    <property type="protein sequence ID" value="BBB90107.1"/>
    <property type="molecule type" value="Genomic_DNA"/>
</dbReference>
<dbReference type="PANTHER" id="PTHR43479">
    <property type="entry name" value="ACREF/ENVCD OPERON REPRESSOR-RELATED"/>
    <property type="match status" value="1"/>
</dbReference>